<evidence type="ECO:0000256" key="3">
    <source>
        <dbReference type="ARBA" id="ARBA00023239"/>
    </source>
</evidence>
<organism evidence="5 6">
    <name type="scientific">Leptospira idonii</name>
    <dbReference type="NCBI Taxonomy" id="1193500"/>
    <lineage>
        <taxon>Bacteria</taxon>
        <taxon>Pseudomonadati</taxon>
        <taxon>Spirochaetota</taxon>
        <taxon>Spirochaetia</taxon>
        <taxon>Leptospirales</taxon>
        <taxon>Leptospiraceae</taxon>
        <taxon>Leptospira</taxon>
    </lineage>
</organism>
<dbReference type="PROSITE" id="PS50991">
    <property type="entry name" value="PYR_CT"/>
    <property type="match status" value="1"/>
</dbReference>
<keyword evidence="2" id="KW-0479">Metal-binding</keyword>
<evidence type="ECO:0000313" key="5">
    <source>
        <dbReference type="EMBL" id="TGN18379.1"/>
    </source>
</evidence>
<dbReference type="NCBIfam" id="NF004283">
    <property type="entry name" value="PRK05692.1"/>
    <property type="match status" value="1"/>
</dbReference>
<evidence type="ECO:0000313" key="6">
    <source>
        <dbReference type="Proteomes" id="UP000298058"/>
    </source>
</evidence>
<protein>
    <submittedName>
        <fullName evidence="5">Hydroxymethylglutaryl-CoA lyase</fullName>
    </submittedName>
</protein>
<dbReference type="AlphaFoldDB" id="A0A4R9LZM0"/>
<name>A0A4R9LZM0_9LEPT</name>
<dbReference type="Gene3D" id="3.20.20.70">
    <property type="entry name" value="Aldolase class I"/>
    <property type="match status" value="1"/>
</dbReference>
<keyword evidence="3 5" id="KW-0456">Lyase</keyword>
<dbReference type="InterPro" id="IPR043594">
    <property type="entry name" value="HMGL"/>
</dbReference>
<dbReference type="GO" id="GO:0004419">
    <property type="term" value="F:hydroxymethylglutaryl-CoA lyase activity"/>
    <property type="evidence" value="ECO:0007669"/>
    <property type="project" value="TreeGrafter"/>
</dbReference>
<dbReference type="GO" id="GO:0046951">
    <property type="term" value="P:ketone body biosynthetic process"/>
    <property type="evidence" value="ECO:0007669"/>
    <property type="project" value="TreeGrafter"/>
</dbReference>
<accession>A0A4R9LZM0</accession>
<keyword evidence="6" id="KW-1185">Reference proteome</keyword>
<reference evidence="5" key="1">
    <citation type="journal article" date="2019" name="PLoS Negl. Trop. Dis.">
        <title>Revisiting the worldwide diversity of Leptospira species in the environment.</title>
        <authorList>
            <person name="Vincent A.T."/>
            <person name="Schiettekatte O."/>
            <person name="Bourhy P."/>
            <person name="Veyrier F.J."/>
            <person name="Picardeau M."/>
        </authorList>
    </citation>
    <scope>NUCLEOTIDE SEQUENCE [LARGE SCALE GENOMIC DNA]</scope>
    <source>
        <strain evidence="5">201300427</strain>
    </source>
</reference>
<dbReference type="OrthoDB" id="9784013at2"/>
<dbReference type="CDD" id="cd07938">
    <property type="entry name" value="DRE_TIM_HMGL"/>
    <property type="match status" value="1"/>
</dbReference>
<comment type="similarity">
    <text evidence="1">Belongs to the HMG-CoA lyase family.</text>
</comment>
<dbReference type="Pfam" id="PF00682">
    <property type="entry name" value="HMGL-like"/>
    <property type="match status" value="1"/>
</dbReference>
<evidence type="ECO:0000256" key="2">
    <source>
        <dbReference type="ARBA" id="ARBA00022723"/>
    </source>
</evidence>
<dbReference type="GO" id="GO:0006552">
    <property type="term" value="P:L-leucine catabolic process"/>
    <property type="evidence" value="ECO:0007669"/>
    <property type="project" value="TreeGrafter"/>
</dbReference>
<dbReference type="Proteomes" id="UP000298058">
    <property type="component" value="Unassembled WGS sequence"/>
</dbReference>
<dbReference type="PANTHER" id="PTHR42738">
    <property type="entry name" value="HYDROXYMETHYLGLUTARYL-COA LYASE"/>
    <property type="match status" value="1"/>
</dbReference>
<feature type="domain" description="Pyruvate carboxyltransferase" evidence="4">
    <location>
        <begin position="11"/>
        <end position="280"/>
    </location>
</feature>
<comment type="caution">
    <text evidence="5">The sequence shown here is derived from an EMBL/GenBank/DDBJ whole genome shotgun (WGS) entry which is preliminary data.</text>
</comment>
<dbReference type="RefSeq" id="WP_135761063.1">
    <property type="nucleotide sequence ID" value="NZ_RQHW01000047.1"/>
</dbReference>
<evidence type="ECO:0000256" key="1">
    <source>
        <dbReference type="ARBA" id="ARBA00009405"/>
    </source>
</evidence>
<sequence>MGKEKWQVNFVKITEVGPRDGLQNEKTIVSTEDKFKFILSLIRAGLKHIEATSFVRKEWVPQMGDAPELAKLIFSENRPGIEFSCLTPNIKGYEAAINSGFKEVAVFTATSESFTQKNINKTIEESITAFSEIFKRARIDNVKVRGYISTVIACPYEGKMAPEKTLEITKRLLDEGVYEISLGETIGVAVPSEVEALLNVLLKEVSPALLAGHFHDTYGMAISNVKQSLSMGIRSFDSSAGGLGGCPYAKGASGNLATEDLVYFLEREGYATGVNLDHLVDASLIMQSAMGKAFASRTFIAKSHARNS</sequence>
<dbReference type="SUPFAM" id="SSF51569">
    <property type="entry name" value="Aldolase"/>
    <property type="match status" value="1"/>
</dbReference>
<evidence type="ECO:0000259" key="4">
    <source>
        <dbReference type="PROSITE" id="PS50991"/>
    </source>
</evidence>
<dbReference type="InterPro" id="IPR013785">
    <property type="entry name" value="Aldolase_TIM"/>
</dbReference>
<dbReference type="GO" id="GO:0046872">
    <property type="term" value="F:metal ion binding"/>
    <property type="evidence" value="ECO:0007669"/>
    <property type="project" value="UniProtKB-KW"/>
</dbReference>
<gene>
    <name evidence="5" type="ORF">EHS15_13335</name>
</gene>
<dbReference type="FunFam" id="3.20.20.70:FF:000071">
    <property type="entry name" value="Hydroxymethylglutaryl-CoA lyase"/>
    <property type="match status" value="1"/>
</dbReference>
<dbReference type="PANTHER" id="PTHR42738:SF7">
    <property type="entry name" value="HYDROXYMETHYLGLUTARYL-COA LYASE"/>
    <property type="match status" value="1"/>
</dbReference>
<proteinExistence type="inferred from homology"/>
<dbReference type="InterPro" id="IPR000891">
    <property type="entry name" value="PYR_CT"/>
</dbReference>
<dbReference type="EMBL" id="RQHW01000047">
    <property type="protein sequence ID" value="TGN18379.1"/>
    <property type="molecule type" value="Genomic_DNA"/>
</dbReference>